<gene>
    <name evidence="7" type="ORF">E4656_07910</name>
</gene>
<dbReference type="Pfam" id="PF01810">
    <property type="entry name" value="LysE"/>
    <property type="match status" value="1"/>
</dbReference>
<proteinExistence type="predicted"/>
<feature type="transmembrane region" description="Helical" evidence="6">
    <location>
        <begin position="75"/>
        <end position="94"/>
    </location>
</feature>
<keyword evidence="4 6" id="KW-1133">Transmembrane helix</keyword>
<keyword evidence="5 6" id="KW-0472">Membrane</keyword>
<comment type="caution">
    <text evidence="7">The sequence shown here is derived from an EMBL/GenBank/DDBJ whole genome shotgun (WGS) entry which is preliminary data.</text>
</comment>
<organism evidence="7 8">
    <name type="scientific">Natronospirillum operosum</name>
    <dbReference type="NCBI Taxonomy" id="2759953"/>
    <lineage>
        <taxon>Bacteria</taxon>
        <taxon>Pseudomonadati</taxon>
        <taxon>Pseudomonadota</taxon>
        <taxon>Gammaproteobacteria</taxon>
        <taxon>Oceanospirillales</taxon>
        <taxon>Natronospirillaceae</taxon>
        <taxon>Natronospirillum</taxon>
    </lineage>
</organism>
<evidence type="ECO:0000313" key="8">
    <source>
        <dbReference type="Proteomes" id="UP000297475"/>
    </source>
</evidence>
<accession>A0A4Z0WF78</accession>
<dbReference type="GO" id="GO:0005886">
    <property type="term" value="C:plasma membrane"/>
    <property type="evidence" value="ECO:0007669"/>
    <property type="project" value="UniProtKB-SubCell"/>
</dbReference>
<reference evidence="7 8" key="1">
    <citation type="submission" date="2019-04" db="EMBL/GenBank/DDBJ databases">
        <title>Natronospirillum operosus gen. nov., sp. nov., a haloalkaliphilic satellite isolated from decaying biomass of laboratory culture of cyanobacterium Geitlerinema sp. and proposal of Natronospirillaceae fam. nov. and Saccharospirillaceae fam. nov.</title>
        <authorList>
            <person name="Kevbrin V."/>
            <person name="Boltyanskaya Y."/>
            <person name="Koziaeva V."/>
            <person name="Grouzdev D.S."/>
            <person name="Park M."/>
            <person name="Cho J."/>
        </authorList>
    </citation>
    <scope>NUCLEOTIDE SEQUENCE [LARGE SCALE GENOMIC DNA]</scope>
    <source>
        <strain evidence="7 8">G-116</strain>
    </source>
</reference>
<feature type="transmembrane region" description="Helical" evidence="6">
    <location>
        <begin position="6"/>
        <end position="37"/>
    </location>
</feature>
<dbReference type="InterPro" id="IPR001123">
    <property type="entry name" value="LeuE-type"/>
</dbReference>
<protein>
    <submittedName>
        <fullName evidence="7">LysE family translocator</fullName>
    </submittedName>
</protein>
<keyword evidence="8" id="KW-1185">Reference proteome</keyword>
<dbReference type="PANTHER" id="PTHR30086">
    <property type="entry name" value="ARGININE EXPORTER PROTEIN ARGO"/>
    <property type="match status" value="1"/>
</dbReference>
<evidence type="ECO:0000313" key="7">
    <source>
        <dbReference type="EMBL" id="TGG94092.1"/>
    </source>
</evidence>
<evidence type="ECO:0000256" key="5">
    <source>
        <dbReference type="ARBA" id="ARBA00023136"/>
    </source>
</evidence>
<keyword evidence="2" id="KW-1003">Cell membrane</keyword>
<evidence type="ECO:0000256" key="3">
    <source>
        <dbReference type="ARBA" id="ARBA00022692"/>
    </source>
</evidence>
<name>A0A4Z0WF78_9GAMM</name>
<evidence type="ECO:0000256" key="6">
    <source>
        <dbReference type="SAM" id="Phobius"/>
    </source>
</evidence>
<dbReference type="RefSeq" id="WP_135482880.1">
    <property type="nucleotide sequence ID" value="NZ_SRMF01000002.1"/>
</dbReference>
<dbReference type="AlphaFoldDB" id="A0A4Z0WF78"/>
<dbReference type="GO" id="GO:0042970">
    <property type="term" value="F:homoserine transmembrane transporter activity"/>
    <property type="evidence" value="ECO:0007669"/>
    <property type="project" value="TreeGrafter"/>
</dbReference>
<feature type="transmembrane region" description="Helical" evidence="6">
    <location>
        <begin position="49"/>
        <end position="69"/>
    </location>
</feature>
<dbReference type="OrthoDB" id="9804822at2"/>
<feature type="transmembrane region" description="Helical" evidence="6">
    <location>
        <begin position="147"/>
        <end position="168"/>
    </location>
</feature>
<dbReference type="EMBL" id="SRMF01000002">
    <property type="protein sequence ID" value="TGG94092.1"/>
    <property type="molecule type" value="Genomic_DNA"/>
</dbReference>
<comment type="subcellular location">
    <subcellularLocation>
        <location evidence="1">Cell membrane</location>
        <topology evidence="1">Multi-pass membrane protein</topology>
    </subcellularLocation>
</comment>
<keyword evidence="3 6" id="KW-0812">Transmembrane</keyword>
<feature type="transmembrane region" description="Helical" evidence="6">
    <location>
        <begin position="188"/>
        <end position="206"/>
    </location>
</feature>
<evidence type="ECO:0000256" key="4">
    <source>
        <dbReference type="ARBA" id="ARBA00022989"/>
    </source>
</evidence>
<evidence type="ECO:0000256" key="2">
    <source>
        <dbReference type="ARBA" id="ARBA00022475"/>
    </source>
</evidence>
<feature type="transmembrane region" description="Helical" evidence="6">
    <location>
        <begin position="115"/>
        <end position="141"/>
    </location>
</feature>
<dbReference type="Proteomes" id="UP000297475">
    <property type="component" value="Unassembled WGS sequence"/>
</dbReference>
<evidence type="ECO:0000256" key="1">
    <source>
        <dbReference type="ARBA" id="ARBA00004651"/>
    </source>
</evidence>
<dbReference type="PANTHER" id="PTHR30086:SF5">
    <property type="entry name" value="HOMOGENTISATE EXPORT PROTEIN"/>
    <property type="match status" value="1"/>
</dbReference>
<dbReference type="PIRSF" id="PIRSF006324">
    <property type="entry name" value="LeuE"/>
    <property type="match status" value="1"/>
</dbReference>
<sequence length="207" mass="22711">MLNPALLSAFIPTFFFVSITPGLCMTLAMTLGITVGVRRAFWMMWGEMLGVATVVIAAVAGIAALLLTLPELFTALRWVGGLYLMFLGVQMWRSRGRMAIPDNLDDAVRASRTQLFVQGYVTAVANPKGWAFTIALLPPFLDASHPLVPQLMVLLALILVIEFVCLLIYSSGGKMMRVFLLQATNVRVMNRIAGTLMLGVGVWLAWF</sequence>